<evidence type="ECO:0000313" key="4">
    <source>
        <dbReference type="Proteomes" id="UP000799770"/>
    </source>
</evidence>
<sequence>MSSITTYLIQNGRDANQPYAQTLTFPIQRVRASSAAPSTAYLTQDKGASSAATPSKNAVPSPDQPSPYPSPPPSPSRPRPNPRPDQPSPYPSPPPSPSRARPSPSPLTDADPNTLSQPQPQPGRRAFTAKKVVVSVVKPVAIFAAFGLVGLASQLAWTYRREFAHTLHSLSLSSNRSRRRGTNTTTDADDDDMYDRAGPVYKGLKISVIYPPAENNSLYENYLDREGWRWTSRFAEGWERAEYRDLDKKKECKEDVKCEDMETDTESETEEWDSDWDSIFDGDTGTGMGTEITMSSSKDEDEEVETLVLNHSGLLTDEEIAELEKSEYEEWFGVLWGLMGSCIDASG</sequence>
<keyword evidence="4" id="KW-1185">Reference proteome</keyword>
<feature type="region of interest" description="Disordered" evidence="1">
    <location>
        <begin position="33"/>
        <end position="124"/>
    </location>
</feature>
<keyword evidence="2" id="KW-0812">Transmembrane</keyword>
<evidence type="ECO:0000256" key="1">
    <source>
        <dbReference type="SAM" id="MobiDB-lite"/>
    </source>
</evidence>
<feature type="compositionally biased region" description="Pro residues" evidence="1">
    <location>
        <begin position="62"/>
        <end position="97"/>
    </location>
</feature>
<evidence type="ECO:0000313" key="3">
    <source>
        <dbReference type="EMBL" id="KAF2116955.1"/>
    </source>
</evidence>
<proteinExistence type="predicted"/>
<evidence type="ECO:0000256" key="2">
    <source>
        <dbReference type="SAM" id="Phobius"/>
    </source>
</evidence>
<keyword evidence="2" id="KW-1133">Transmembrane helix</keyword>
<reference evidence="3" key="1">
    <citation type="journal article" date="2020" name="Stud. Mycol.">
        <title>101 Dothideomycetes genomes: a test case for predicting lifestyles and emergence of pathogens.</title>
        <authorList>
            <person name="Haridas S."/>
            <person name="Albert R."/>
            <person name="Binder M."/>
            <person name="Bloem J."/>
            <person name="Labutti K."/>
            <person name="Salamov A."/>
            <person name="Andreopoulos B."/>
            <person name="Baker S."/>
            <person name="Barry K."/>
            <person name="Bills G."/>
            <person name="Bluhm B."/>
            <person name="Cannon C."/>
            <person name="Castanera R."/>
            <person name="Culley D."/>
            <person name="Daum C."/>
            <person name="Ezra D."/>
            <person name="Gonzalez J."/>
            <person name="Henrissat B."/>
            <person name="Kuo A."/>
            <person name="Liang C."/>
            <person name="Lipzen A."/>
            <person name="Lutzoni F."/>
            <person name="Magnuson J."/>
            <person name="Mondo S."/>
            <person name="Nolan M."/>
            <person name="Ohm R."/>
            <person name="Pangilinan J."/>
            <person name="Park H.-J."/>
            <person name="Ramirez L."/>
            <person name="Alfaro M."/>
            <person name="Sun H."/>
            <person name="Tritt A."/>
            <person name="Yoshinaga Y."/>
            <person name="Zwiers L.-H."/>
            <person name="Turgeon B."/>
            <person name="Goodwin S."/>
            <person name="Spatafora J."/>
            <person name="Crous P."/>
            <person name="Grigoriev I."/>
        </authorList>
    </citation>
    <scope>NUCLEOTIDE SEQUENCE</scope>
    <source>
        <strain evidence="3">CBS 627.86</strain>
    </source>
</reference>
<keyword evidence="2" id="KW-0472">Membrane</keyword>
<accession>A0A6A5ZCL7</accession>
<feature type="compositionally biased region" description="Acidic residues" evidence="1">
    <location>
        <begin position="261"/>
        <end position="280"/>
    </location>
</feature>
<gene>
    <name evidence="3" type="ORF">BDV96DRAFT_39662</name>
</gene>
<feature type="region of interest" description="Disordered" evidence="1">
    <location>
        <begin position="260"/>
        <end position="286"/>
    </location>
</feature>
<feature type="compositionally biased region" description="Polar residues" evidence="1">
    <location>
        <begin position="35"/>
        <end position="58"/>
    </location>
</feature>
<dbReference type="EMBL" id="ML977320">
    <property type="protein sequence ID" value="KAF2116955.1"/>
    <property type="molecule type" value="Genomic_DNA"/>
</dbReference>
<dbReference type="Proteomes" id="UP000799770">
    <property type="component" value="Unassembled WGS sequence"/>
</dbReference>
<protein>
    <submittedName>
        <fullName evidence="3">Uncharacterized protein</fullName>
    </submittedName>
</protein>
<name>A0A6A5ZCL7_9PLEO</name>
<dbReference type="AlphaFoldDB" id="A0A6A5ZCL7"/>
<feature type="region of interest" description="Disordered" evidence="1">
    <location>
        <begin position="173"/>
        <end position="194"/>
    </location>
</feature>
<organism evidence="3 4">
    <name type="scientific">Lophiotrema nucula</name>
    <dbReference type="NCBI Taxonomy" id="690887"/>
    <lineage>
        <taxon>Eukaryota</taxon>
        <taxon>Fungi</taxon>
        <taxon>Dikarya</taxon>
        <taxon>Ascomycota</taxon>
        <taxon>Pezizomycotina</taxon>
        <taxon>Dothideomycetes</taxon>
        <taxon>Pleosporomycetidae</taxon>
        <taxon>Pleosporales</taxon>
        <taxon>Lophiotremataceae</taxon>
        <taxon>Lophiotrema</taxon>
    </lineage>
</organism>
<feature type="transmembrane region" description="Helical" evidence="2">
    <location>
        <begin position="132"/>
        <end position="157"/>
    </location>
</feature>